<keyword evidence="5" id="KW-0347">Helicase</keyword>
<dbReference type="Pfam" id="PF09369">
    <property type="entry name" value="MZB"/>
    <property type="match status" value="1"/>
</dbReference>
<dbReference type="Pfam" id="PF00270">
    <property type="entry name" value="DEAD"/>
    <property type="match status" value="1"/>
</dbReference>
<dbReference type="Proteomes" id="UP000037179">
    <property type="component" value="Unassembled WGS sequence"/>
</dbReference>
<accession>A0ABC9Z5U4</accession>
<keyword evidence="5" id="KW-0378">Hydrolase</keyword>
<feature type="domain" description="Helicase ATP-binding" evidence="3">
    <location>
        <begin position="99"/>
        <end position="299"/>
    </location>
</feature>
<keyword evidence="2" id="KW-0067">ATP-binding</keyword>
<dbReference type="SMART" id="SM00490">
    <property type="entry name" value="HELICc"/>
    <property type="match status" value="1"/>
</dbReference>
<name>A0ABC9Z5U4_9NOCA</name>
<dbReference type="SUPFAM" id="SSF52540">
    <property type="entry name" value="P-loop containing nucleoside triphosphate hydrolases"/>
    <property type="match status" value="2"/>
</dbReference>
<evidence type="ECO:0000256" key="2">
    <source>
        <dbReference type="ARBA" id="ARBA00022840"/>
    </source>
</evidence>
<dbReference type="InterPro" id="IPR001650">
    <property type="entry name" value="Helicase_C-like"/>
</dbReference>
<dbReference type="InterPro" id="IPR014001">
    <property type="entry name" value="Helicase_ATP-bd"/>
</dbReference>
<keyword evidence="1" id="KW-0547">Nucleotide-binding</keyword>
<comment type="caution">
    <text evidence="5">The sequence shown here is derived from an EMBL/GenBank/DDBJ whole genome shotgun (WGS) entry which is preliminary data.</text>
</comment>
<evidence type="ECO:0000259" key="4">
    <source>
        <dbReference type="PROSITE" id="PS51194"/>
    </source>
</evidence>
<proteinExistence type="predicted"/>
<reference evidence="6" key="1">
    <citation type="submission" date="2015-07" db="EMBL/GenBank/DDBJ databases">
        <title>Nocardia seriolae U-1 whole genome shotgun sequence.</title>
        <authorList>
            <person name="Imajoh M."/>
            <person name="Fukumoto Y."/>
            <person name="Sukeda M."/>
            <person name="Yamane J."/>
            <person name="Yamasaki K."/>
            <person name="Shimizu M."/>
            <person name="Ohnishi K."/>
            <person name="Oshima S."/>
        </authorList>
    </citation>
    <scope>NUCLEOTIDE SEQUENCE [LARGE SCALE GENOMIC DNA]</scope>
    <source>
        <strain evidence="6">U-1</strain>
    </source>
</reference>
<dbReference type="GO" id="GO:0005524">
    <property type="term" value="F:ATP binding"/>
    <property type="evidence" value="ECO:0007669"/>
    <property type="project" value="UniProtKB-KW"/>
</dbReference>
<evidence type="ECO:0000313" key="5">
    <source>
        <dbReference type="EMBL" id="GAP33194.1"/>
    </source>
</evidence>
<feature type="domain" description="Helicase C-terminal" evidence="4">
    <location>
        <begin position="872"/>
        <end position="1056"/>
    </location>
</feature>
<dbReference type="InterPro" id="IPR018973">
    <property type="entry name" value="MZB"/>
</dbReference>
<gene>
    <name evidence="5" type="ORF">NSK11_contig00220-0003</name>
</gene>
<dbReference type="RefSeq" id="WP_036551030.1">
    <property type="nucleotide sequence ID" value="NZ_AP028459.1"/>
</dbReference>
<evidence type="ECO:0000259" key="3">
    <source>
        <dbReference type="PROSITE" id="PS51192"/>
    </source>
</evidence>
<dbReference type="Gene3D" id="3.40.50.300">
    <property type="entry name" value="P-loop containing nucleotide triphosphate hydrolases"/>
    <property type="match status" value="2"/>
</dbReference>
<evidence type="ECO:0000313" key="6">
    <source>
        <dbReference type="Proteomes" id="UP000037179"/>
    </source>
</evidence>
<keyword evidence="6" id="KW-1185">Reference proteome</keyword>
<dbReference type="PANTHER" id="PTHR47957:SF3">
    <property type="entry name" value="ATP-DEPENDENT HELICASE HRQ1"/>
    <property type="match status" value="1"/>
</dbReference>
<organism evidence="5 6">
    <name type="scientific">Nocardia seriolae</name>
    <dbReference type="NCBI Taxonomy" id="37332"/>
    <lineage>
        <taxon>Bacteria</taxon>
        <taxon>Bacillati</taxon>
        <taxon>Actinomycetota</taxon>
        <taxon>Actinomycetes</taxon>
        <taxon>Mycobacteriales</taxon>
        <taxon>Nocardiaceae</taxon>
        <taxon>Nocardia</taxon>
    </lineage>
</organism>
<dbReference type="SMART" id="SM00487">
    <property type="entry name" value="DEXDc"/>
    <property type="match status" value="1"/>
</dbReference>
<evidence type="ECO:0000256" key="1">
    <source>
        <dbReference type="ARBA" id="ARBA00022741"/>
    </source>
</evidence>
<dbReference type="Pfam" id="PF00271">
    <property type="entry name" value="Helicase_C"/>
    <property type="match status" value="1"/>
</dbReference>
<dbReference type="PROSITE" id="PS51192">
    <property type="entry name" value="HELICASE_ATP_BIND_1"/>
    <property type="match status" value="1"/>
</dbReference>
<dbReference type="GO" id="GO:0004386">
    <property type="term" value="F:helicase activity"/>
    <property type="evidence" value="ECO:0007669"/>
    <property type="project" value="UniProtKB-KW"/>
</dbReference>
<dbReference type="InterPro" id="IPR027417">
    <property type="entry name" value="P-loop_NTPase"/>
</dbReference>
<dbReference type="PANTHER" id="PTHR47957">
    <property type="entry name" value="ATP-DEPENDENT HELICASE HRQ1"/>
    <property type="match status" value="1"/>
</dbReference>
<dbReference type="InterPro" id="IPR011545">
    <property type="entry name" value="DEAD/DEAH_box_helicase_dom"/>
</dbReference>
<reference evidence="5 6" key="2">
    <citation type="journal article" date="2016" name="Genome Announc.">
        <title>Draft Genome Sequence of Erythromycin- and Oxytetracycline-Sensitive Nocardia seriolae Strain U-1 (NBRC 110359).</title>
        <authorList>
            <person name="Imajoh M."/>
            <person name="Sukeda M."/>
            <person name="Shimizu M."/>
            <person name="Yamane J."/>
            <person name="Ohnishi K."/>
            <person name="Oshima S."/>
        </authorList>
    </citation>
    <scope>NUCLEOTIDE SEQUENCE [LARGE SCALE GENOMIC DNA]</scope>
    <source>
        <strain evidence="5 6">U-1</strain>
    </source>
</reference>
<dbReference type="PROSITE" id="PS51194">
    <property type="entry name" value="HELICASE_CTER"/>
    <property type="match status" value="1"/>
</dbReference>
<protein>
    <submittedName>
        <fullName evidence="5">DEAD/DEAH box helicase</fullName>
    </submittedName>
</protein>
<dbReference type="EMBL" id="BBYQ01000220">
    <property type="protein sequence ID" value="GAP33194.1"/>
    <property type="molecule type" value="Genomic_DNA"/>
</dbReference>
<sequence>MTERLDPLAAGADIEASYKRYLKTLLAPRDPMLAAVFDRAVDDTAMLTKGPLLELTPPYAPGMSLRQLMTEGVLHAGLADLGTAIDLDRPLYRHQETAVRKAVAGRNLVVSTGTGSGKTESFLLPIFNSLIAERAAGDLGPGVRALLLYPMNALANDQLKRLRGLLADLPDITFGRYTGETKESAADAESQFQALHPGAARLPNELLSRQEMRETPPHILLTNYTMLEYLLLRPADVDLFDGEYAGTWRFLALDEAHVYDGAQGSEVALLLRRLRERVARDSRLQCIATSASLTGTTEESQGGEATSFATRLFDAPFEFVPGDEDRQDLVTATRSPRRDTPTWTVDDTELLGFADATADLSPIGKHCRSGDIADALHDERRIADLKAIVSGGPVDVRTLATKLWPGDAHALAKLEALVALGSKVHDADGNPVLSARYHMFVRATEGAYVSFGGDEPRVFLGRHEIDPETGRAVFEFGTCQRCGAVHLAGRVDNRNGREFFLPAKTEDAESVRWLVLTEGTLDSLLDEDEETLSDDAGAGISTGVRQLCTGCGALDRGTGRCSGGGCPGGPVLRVREHPMRTRVMSTCTECGARSRQVIRRLRTDVNAAPAVITTALYQHLPAATDETAEQVGAGRKLLMFSDSRQAAAFAAPYLAHTYGRMLERRYLTQALLDPGNRGELLSVADLAATVRAIATAAGHFAERATRGEILREVNPWIMAELMTLDQRQSLEGLGLMRVSLFRAGPAPKPLTRLGLSEVEAWGLLEELIRTVRYQGAMTLLPDVDIREPIFEPRNLRIRVRSMKSDRGRAIISWLPGGGVATTNNRILLVRKVLAAVGSELDARDVLNGCWRFLLDLGCLSLERDKVAGDVYQVDHAELRIQPGPDCAWYQCESCRRLTPNSIRGLCPQGACDGKLVEFALPPLDSDTNHYRTMYRTLQPAPMSAQEHTAQWAAIEAADIQRRFIAGEVNVLSCSTTFELGVDVGDLQSVVLRNMPPKTANYVQRAGRAGRRASSAALVLTYAKRGSHDLSKFQKPESMIAGAMRIPWIPIDNERIGRRHAHSIALAAYFRSRFERDRLVWTKAGPFFEPGSEGQDSAAAQVRQFLTPVPDHVRTALRTVLPPSVSSAIGVDDGSWVDRLCELLALAEADLIGDIELFSALIEDAVQTRKFTLAGRLQKTLRTIEDRQLIGFLANKNILPKYGFPVDTVELRTTHCEGDVGGKLELDRDLSQAIFDYAPGNEIVAGGKVWTSRGLHKLPKRELEALAYRVCRECSRFECGHGLDAAARCPSCDQEFGQIRTCVVPECGFVADRRVGEVKAEPPQRLWGGSSYVEHIGDVTETFEWQSTGGVAVQARAGTRARMAVLAEGKGGGFHLCEWCGWATVVEGKRAHRAGHERPATGTPCSGPLQRVSLAHRYETDVAEFTFEDMSYDKDSESKWLSVLYALLEGASEALEISRDDIDGTLSWSADGRRSIVLFDTVPAGAGAAKKIAEHLEQVVHHAVVRVTVCDCGPETSCYGCLRSFRNDRFHERLSRAGALEIFDRLRVVGAADDLAGPWGENPLGLSRAVIELLSELSRRGITKPDIGVEAGTHYWPVEAVWGDARVTLVEGADADRDNGLREDGYQVVTVEETDADRLAAVLAES</sequence>